<organism evidence="1">
    <name type="scientific">marine sediment metagenome</name>
    <dbReference type="NCBI Taxonomy" id="412755"/>
    <lineage>
        <taxon>unclassified sequences</taxon>
        <taxon>metagenomes</taxon>
        <taxon>ecological metagenomes</taxon>
    </lineage>
</organism>
<sequence>AEDGAGNTNYSSIRVVIVDTNAKMATLCTPVDIYTNMNAPQLVWSDMSNVGVVSNVIQISTNTNFSVIVSSNAVGTGVTNWVVSPVLGTEKYYWRVLTYDNISWFTSSRAWVYVDTNTPTAVTLIEPATDEIITNTVVNYLWSSGADIGSQITNYRLQITNLTKMWGTNVLLTGTNTNIANHDEGIYKWYVIDYDRARNYAVSVTNQFSVDTNAPSSVTLVSPVSNAITNGTTIQFVWTSATDTITAITNYRLKITNISIPWVTNITTTNTNYTIALSAGILEWYVMARD</sequence>
<evidence type="ECO:0000313" key="1">
    <source>
        <dbReference type="EMBL" id="GAH36785.1"/>
    </source>
</evidence>
<dbReference type="InterPro" id="IPR013783">
    <property type="entry name" value="Ig-like_fold"/>
</dbReference>
<gene>
    <name evidence="1" type="ORF">S03H2_20398</name>
</gene>
<feature type="non-terminal residue" evidence="1">
    <location>
        <position position="1"/>
    </location>
</feature>
<reference evidence="1" key="1">
    <citation type="journal article" date="2014" name="Front. Microbiol.">
        <title>High frequency of phylogenetically diverse reductive dehalogenase-homologous genes in deep subseafloor sedimentary metagenomes.</title>
        <authorList>
            <person name="Kawai M."/>
            <person name="Futagami T."/>
            <person name="Toyoda A."/>
            <person name="Takaki Y."/>
            <person name="Nishi S."/>
            <person name="Hori S."/>
            <person name="Arai W."/>
            <person name="Tsubouchi T."/>
            <person name="Morono Y."/>
            <person name="Uchiyama I."/>
            <person name="Ito T."/>
            <person name="Fujiyama A."/>
            <person name="Inagaki F."/>
            <person name="Takami H."/>
        </authorList>
    </citation>
    <scope>NUCLEOTIDE SEQUENCE</scope>
    <source>
        <strain evidence="1">Expedition CK06-06</strain>
    </source>
</reference>
<protein>
    <recommendedName>
        <fullName evidence="2">Fibronectin type-III domain-containing protein</fullName>
    </recommendedName>
</protein>
<name>X1FW45_9ZZZZ</name>
<dbReference type="EMBL" id="BARU01010748">
    <property type="protein sequence ID" value="GAH36785.1"/>
    <property type="molecule type" value="Genomic_DNA"/>
</dbReference>
<dbReference type="Gene3D" id="2.60.40.10">
    <property type="entry name" value="Immunoglobulins"/>
    <property type="match status" value="1"/>
</dbReference>
<evidence type="ECO:0008006" key="2">
    <source>
        <dbReference type="Google" id="ProtNLM"/>
    </source>
</evidence>
<comment type="caution">
    <text evidence="1">The sequence shown here is derived from an EMBL/GenBank/DDBJ whole genome shotgun (WGS) entry which is preliminary data.</text>
</comment>
<proteinExistence type="predicted"/>
<accession>X1FW45</accession>
<dbReference type="AlphaFoldDB" id="X1FW45"/>
<feature type="non-terminal residue" evidence="1">
    <location>
        <position position="290"/>
    </location>
</feature>